<dbReference type="AlphaFoldDB" id="A0A8X6HCU9"/>
<dbReference type="EMBL" id="BMAO01002895">
    <property type="protein sequence ID" value="GFQ84129.1"/>
    <property type="molecule type" value="Genomic_DNA"/>
</dbReference>
<name>A0A8X6HCU9_TRICU</name>
<evidence type="ECO:0000313" key="1">
    <source>
        <dbReference type="EMBL" id="GFQ84129.1"/>
    </source>
</evidence>
<organism evidence="1 2">
    <name type="scientific">Trichonephila clavata</name>
    <name type="common">Joro spider</name>
    <name type="synonym">Nephila clavata</name>
    <dbReference type="NCBI Taxonomy" id="2740835"/>
    <lineage>
        <taxon>Eukaryota</taxon>
        <taxon>Metazoa</taxon>
        <taxon>Ecdysozoa</taxon>
        <taxon>Arthropoda</taxon>
        <taxon>Chelicerata</taxon>
        <taxon>Arachnida</taxon>
        <taxon>Araneae</taxon>
        <taxon>Araneomorphae</taxon>
        <taxon>Entelegynae</taxon>
        <taxon>Araneoidea</taxon>
        <taxon>Nephilidae</taxon>
        <taxon>Trichonephila</taxon>
    </lineage>
</organism>
<proteinExistence type="predicted"/>
<gene>
    <name evidence="1" type="ORF">TNCT_435491</name>
</gene>
<comment type="caution">
    <text evidence="1">The sequence shown here is derived from an EMBL/GenBank/DDBJ whole genome shotgun (WGS) entry which is preliminary data.</text>
</comment>
<keyword evidence="2" id="KW-1185">Reference proteome</keyword>
<accession>A0A8X6HCU9</accession>
<evidence type="ECO:0000313" key="2">
    <source>
        <dbReference type="Proteomes" id="UP000887116"/>
    </source>
</evidence>
<protein>
    <submittedName>
        <fullName evidence="1">Uncharacterized protein</fullName>
    </submittedName>
</protein>
<dbReference type="Proteomes" id="UP000887116">
    <property type="component" value="Unassembled WGS sequence"/>
</dbReference>
<reference evidence="1" key="1">
    <citation type="submission" date="2020-07" db="EMBL/GenBank/DDBJ databases">
        <title>Multicomponent nature underlies the extraordinary mechanical properties of spider dragline silk.</title>
        <authorList>
            <person name="Kono N."/>
            <person name="Nakamura H."/>
            <person name="Mori M."/>
            <person name="Yoshida Y."/>
            <person name="Ohtoshi R."/>
            <person name="Malay A.D."/>
            <person name="Moran D.A.P."/>
            <person name="Tomita M."/>
            <person name="Numata K."/>
            <person name="Arakawa K."/>
        </authorList>
    </citation>
    <scope>NUCLEOTIDE SEQUENCE</scope>
</reference>
<sequence>MLEIRHTTRVGKRNMPFGATPFPEMSSNFSNQSTAKIISYLNSSHSDFTTKSEIGGFHSAMLRLSSLLSPGSTTSHCGGKLRLRTLTPLKKRFELSVVEYPCCDFVHHTNNRIYNML</sequence>